<dbReference type="GO" id="GO:0005886">
    <property type="term" value="C:plasma membrane"/>
    <property type="evidence" value="ECO:0007669"/>
    <property type="project" value="UniProtKB-SubCell"/>
</dbReference>
<keyword evidence="5" id="KW-1185">Reference proteome</keyword>
<dbReference type="STRING" id="247633.GP2143_12506"/>
<keyword evidence="1 2" id="KW-0812">Transmembrane</keyword>
<dbReference type="Pfam" id="PF04608">
    <property type="entry name" value="PgpA"/>
    <property type="match status" value="1"/>
</dbReference>
<dbReference type="InterPro" id="IPR026037">
    <property type="entry name" value="PgpA"/>
</dbReference>
<comment type="function">
    <text evidence="1">Lipid phosphatase which dephosphorylates phosphatidylglycerophosphate (PGP) to phosphatidylglycerol (PG).</text>
</comment>
<dbReference type="EC" id="3.1.3.27" evidence="1"/>
<keyword evidence="1" id="KW-0460">Magnesium</keyword>
<sequence>MTVSAREILSNPIHCLAFGFGSGLAPKAPGTFGTLLAVPLYILLSQLSLLPYILVVVIAFAVGIYLCGRTATDLGVHDHPGIVWDEFVGFWITMIAAPAGWLWVVIGFILFRLFDIWKPWPIRFFDKNVESGLGIMIDDVLAGIYALMVLQLIALLT</sequence>
<dbReference type="EMBL" id="AAVT01000001">
    <property type="protein sequence ID" value="EAW32075.1"/>
    <property type="molecule type" value="Genomic_DNA"/>
</dbReference>
<keyword evidence="1" id="KW-0997">Cell inner membrane</keyword>
<keyword evidence="1" id="KW-1208">Phospholipid metabolism</keyword>
<keyword evidence="2" id="KW-1133">Transmembrane helix</keyword>
<organism evidence="4 5">
    <name type="scientific">marine gamma proteobacterium HTCC2143</name>
    <dbReference type="NCBI Taxonomy" id="247633"/>
    <lineage>
        <taxon>Bacteria</taxon>
        <taxon>Pseudomonadati</taxon>
        <taxon>Pseudomonadota</taxon>
        <taxon>Gammaproteobacteria</taxon>
        <taxon>Cellvibrionales</taxon>
        <taxon>Spongiibacteraceae</taxon>
        <taxon>BD1-7 clade</taxon>
    </lineage>
</organism>
<dbReference type="eggNOG" id="COG1267">
    <property type="taxonomic scope" value="Bacteria"/>
</dbReference>
<dbReference type="AlphaFoldDB" id="A0Y7H1"/>
<evidence type="ECO:0000256" key="2">
    <source>
        <dbReference type="SAM" id="Phobius"/>
    </source>
</evidence>
<dbReference type="PANTHER" id="PTHR36305">
    <property type="entry name" value="PHOSPHATIDYLGLYCEROPHOSPHATASE A"/>
    <property type="match status" value="1"/>
</dbReference>
<comment type="pathway">
    <text evidence="1">Phospholipid metabolism; phosphatidylglycerol biosynthesis; phosphatidylglycerol from CDP-diacylglycerol: step 2/2.</text>
</comment>
<name>A0Y7H1_9GAMM</name>
<feature type="domain" description="YutG/PgpA" evidence="3">
    <location>
        <begin position="16"/>
        <end position="153"/>
    </location>
</feature>
<keyword evidence="1" id="KW-0378">Hydrolase</keyword>
<dbReference type="UniPathway" id="UPA00084">
    <property type="reaction ID" value="UER00504"/>
</dbReference>
<proteinExistence type="predicted"/>
<dbReference type="InterPro" id="IPR036681">
    <property type="entry name" value="PgpA-like_sf"/>
</dbReference>
<protein>
    <recommendedName>
        <fullName evidence="1">Phosphatidylglycerophosphatase A</fullName>
        <ecNumber evidence="1">3.1.3.27</ecNumber>
    </recommendedName>
    <alternativeName>
        <fullName evidence="1">Phosphatidylglycerolphosphate phosphatase A</fullName>
    </alternativeName>
</protein>
<comment type="cofactor">
    <cofactor evidence="1">
        <name>Mg(2+)</name>
        <dbReference type="ChEBI" id="CHEBI:18420"/>
    </cofactor>
</comment>
<dbReference type="GO" id="GO:0046872">
    <property type="term" value="F:metal ion binding"/>
    <property type="evidence" value="ECO:0007669"/>
    <property type="project" value="UniProtKB-KW"/>
</dbReference>
<dbReference type="CDD" id="cd06971">
    <property type="entry name" value="PgpA"/>
    <property type="match status" value="1"/>
</dbReference>
<comment type="catalytic activity">
    <reaction evidence="1">
        <text>a 1,2-diacyl-sn-glycero-3-phospho-(1'-sn-glycero-3'-phosphate) + H2O = a 1,2-diacyl-sn-glycero-3-phospho-(1'-sn-glycerol) + phosphate</text>
        <dbReference type="Rhea" id="RHEA:33751"/>
        <dbReference type="ChEBI" id="CHEBI:15377"/>
        <dbReference type="ChEBI" id="CHEBI:43474"/>
        <dbReference type="ChEBI" id="CHEBI:60110"/>
        <dbReference type="ChEBI" id="CHEBI:64716"/>
        <dbReference type="EC" id="3.1.3.27"/>
    </reaction>
</comment>
<keyword evidence="1" id="KW-0442">Lipid degradation</keyword>
<evidence type="ECO:0000259" key="3">
    <source>
        <dbReference type="Pfam" id="PF04608"/>
    </source>
</evidence>
<keyword evidence="1 2" id="KW-0472">Membrane</keyword>
<dbReference type="Proteomes" id="UP000004931">
    <property type="component" value="Unassembled WGS sequence"/>
</dbReference>
<evidence type="ECO:0000256" key="1">
    <source>
        <dbReference type="PIRNR" id="PIRNR006162"/>
    </source>
</evidence>
<dbReference type="GO" id="GO:0006655">
    <property type="term" value="P:phosphatidylglycerol biosynthetic process"/>
    <property type="evidence" value="ECO:0007669"/>
    <property type="project" value="UniProtKB-UniPathway"/>
</dbReference>
<dbReference type="InterPro" id="IPR007686">
    <property type="entry name" value="YutG/PgpA"/>
</dbReference>
<keyword evidence="1" id="KW-0443">Lipid metabolism</keyword>
<reference evidence="4 5" key="1">
    <citation type="journal article" date="2010" name="J. Bacteriol.">
        <title>Genome sequence of the oligotrophic marine Gammaproteobacterium HTCC2143, isolated from the Oregon Coast.</title>
        <authorList>
            <person name="Oh H.M."/>
            <person name="Kang I."/>
            <person name="Ferriera S."/>
            <person name="Giovannoni S.J."/>
            <person name="Cho J.C."/>
        </authorList>
    </citation>
    <scope>NUCLEOTIDE SEQUENCE [LARGE SCALE GENOMIC DNA]</scope>
    <source>
        <strain evidence="4 5">HTCC2143</strain>
    </source>
</reference>
<evidence type="ECO:0000313" key="4">
    <source>
        <dbReference type="EMBL" id="EAW32075.1"/>
    </source>
</evidence>
<comment type="subcellular location">
    <subcellularLocation>
        <location evidence="1">Cell inner membrane</location>
        <topology evidence="1">Multi-pass membrane protein</topology>
    </subcellularLocation>
</comment>
<dbReference type="SUPFAM" id="SSF101307">
    <property type="entry name" value="YutG-like"/>
    <property type="match status" value="1"/>
</dbReference>
<keyword evidence="1" id="KW-0595">Phospholipid degradation</keyword>
<feature type="transmembrane region" description="Helical" evidence="2">
    <location>
        <begin position="49"/>
        <end position="67"/>
    </location>
</feature>
<gene>
    <name evidence="4" type="ORF">GP2143_12506</name>
</gene>
<accession>A0Y7H1</accession>
<dbReference type="GO" id="GO:0009395">
    <property type="term" value="P:phospholipid catabolic process"/>
    <property type="evidence" value="ECO:0007669"/>
    <property type="project" value="UniProtKB-KW"/>
</dbReference>
<dbReference type="PIRSF" id="PIRSF006162">
    <property type="entry name" value="PgpA"/>
    <property type="match status" value="1"/>
</dbReference>
<evidence type="ECO:0000313" key="5">
    <source>
        <dbReference type="Proteomes" id="UP000004931"/>
    </source>
</evidence>
<feature type="transmembrane region" description="Helical" evidence="2">
    <location>
        <begin position="88"/>
        <end position="113"/>
    </location>
</feature>
<feature type="transmembrane region" description="Helical" evidence="2">
    <location>
        <begin position="133"/>
        <end position="156"/>
    </location>
</feature>
<dbReference type="OrthoDB" id="9804091at2"/>
<dbReference type="GO" id="GO:0008962">
    <property type="term" value="F:phosphatidylglycerophosphatase activity"/>
    <property type="evidence" value="ECO:0007669"/>
    <property type="project" value="UniProtKB-EC"/>
</dbReference>
<keyword evidence="1" id="KW-1003">Cell membrane</keyword>
<dbReference type="PANTHER" id="PTHR36305:SF1">
    <property type="entry name" value="PHOSPHATIDYLGLYCEROPHOSPHATASE A"/>
    <property type="match status" value="1"/>
</dbReference>
<comment type="caution">
    <text evidence="4">The sequence shown here is derived from an EMBL/GenBank/DDBJ whole genome shotgun (WGS) entry which is preliminary data.</text>
</comment>
<keyword evidence="1" id="KW-0479">Metal-binding</keyword>